<dbReference type="HOGENOM" id="CLU_1848967_0_0_1"/>
<proteinExistence type="predicted"/>
<dbReference type="Proteomes" id="UP000000600">
    <property type="component" value="Unassembled WGS sequence"/>
</dbReference>
<gene>
    <name evidence="1" type="ORF">GSPATT00012215001</name>
</gene>
<keyword evidence="2" id="KW-1185">Reference proteome</keyword>
<dbReference type="OrthoDB" id="303362at2759"/>
<dbReference type="RefSeq" id="XP_001444060.1">
    <property type="nucleotide sequence ID" value="XM_001444023.1"/>
</dbReference>
<dbReference type="EMBL" id="CT868241">
    <property type="protein sequence ID" value="CAK76663.1"/>
    <property type="molecule type" value="Genomic_DNA"/>
</dbReference>
<dbReference type="GeneID" id="5029844"/>
<dbReference type="KEGG" id="ptm:GSPATT00012215001"/>
<organism evidence="1 2">
    <name type="scientific">Paramecium tetraurelia</name>
    <dbReference type="NCBI Taxonomy" id="5888"/>
    <lineage>
        <taxon>Eukaryota</taxon>
        <taxon>Sar</taxon>
        <taxon>Alveolata</taxon>
        <taxon>Ciliophora</taxon>
        <taxon>Intramacronucleata</taxon>
        <taxon>Oligohymenophorea</taxon>
        <taxon>Peniculida</taxon>
        <taxon>Parameciidae</taxon>
        <taxon>Paramecium</taxon>
    </lineage>
</organism>
<evidence type="ECO:0000313" key="1">
    <source>
        <dbReference type="EMBL" id="CAK76663.1"/>
    </source>
</evidence>
<protein>
    <submittedName>
        <fullName evidence="1">Uncharacterized protein</fullName>
    </submittedName>
</protein>
<dbReference type="InParanoid" id="A0D0U6"/>
<dbReference type="AlphaFoldDB" id="A0D0U6"/>
<reference evidence="1 2" key="1">
    <citation type="journal article" date="2006" name="Nature">
        <title>Global trends of whole-genome duplications revealed by the ciliate Paramecium tetraurelia.</title>
        <authorList>
            <consortium name="Genoscope"/>
            <person name="Aury J.-M."/>
            <person name="Jaillon O."/>
            <person name="Duret L."/>
            <person name="Noel B."/>
            <person name="Jubin C."/>
            <person name="Porcel B.M."/>
            <person name="Segurens B."/>
            <person name="Daubin V."/>
            <person name="Anthouard V."/>
            <person name="Aiach N."/>
            <person name="Arnaiz O."/>
            <person name="Billaut A."/>
            <person name="Beisson J."/>
            <person name="Blanc I."/>
            <person name="Bouhouche K."/>
            <person name="Camara F."/>
            <person name="Duharcourt S."/>
            <person name="Guigo R."/>
            <person name="Gogendeau D."/>
            <person name="Katinka M."/>
            <person name="Keller A.-M."/>
            <person name="Kissmehl R."/>
            <person name="Klotz C."/>
            <person name="Koll F."/>
            <person name="Le Moue A."/>
            <person name="Lepere C."/>
            <person name="Malinsky S."/>
            <person name="Nowacki M."/>
            <person name="Nowak J.K."/>
            <person name="Plattner H."/>
            <person name="Poulain J."/>
            <person name="Ruiz F."/>
            <person name="Serrano V."/>
            <person name="Zagulski M."/>
            <person name="Dessen P."/>
            <person name="Betermier M."/>
            <person name="Weissenbach J."/>
            <person name="Scarpelli C."/>
            <person name="Schachter V."/>
            <person name="Sperling L."/>
            <person name="Meyer E."/>
            <person name="Cohen J."/>
            <person name="Wincker P."/>
        </authorList>
    </citation>
    <scope>NUCLEOTIDE SEQUENCE [LARGE SCALE GENOMIC DNA]</scope>
    <source>
        <strain evidence="1 2">Stock d4-2</strain>
    </source>
</reference>
<accession>A0D0U6</accession>
<evidence type="ECO:0000313" key="2">
    <source>
        <dbReference type="Proteomes" id="UP000000600"/>
    </source>
</evidence>
<sequence>MRKQQQEESEEDQASLLPIKNHIKRIEVDEMLVLLNNDLVNDAKDIDKNRQDIRSLGEAQNKERTELHNSLLDHCHKIVTDMRELNQQSKSETYNLKQQLSCLNQDKIRLQQNLIVLENKVIETDKDIGFKRRNQQLNKKK</sequence>
<name>A0D0U6_PARTE</name>